<proteinExistence type="predicted"/>
<evidence type="ECO:0000313" key="3">
    <source>
        <dbReference type="Proteomes" id="UP001231189"/>
    </source>
</evidence>
<dbReference type="Proteomes" id="UP001231189">
    <property type="component" value="Unassembled WGS sequence"/>
</dbReference>
<feature type="region of interest" description="Disordered" evidence="1">
    <location>
        <begin position="697"/>
        <end position="749"/>
    </location>
</feature>
<protein>
    <recommendedName>
        <fullName evidence="4">No apical meristem-associated C-terminal domain-containing protein</fullName>
    </recommendedName>
</protein>
<organism evidence="2 3">
    <name type="scientific">Lolium multiflorum</name>
    <name type="common">Italian ryegrass</name>
    <name type="synonym">Lolium perenne subsp. multiflorum</name>
    <dbReference type="NCBI Taxonomy" id="4521"/>
    <lineage>
        <taxon>Eukaryota</taxon>
        <taxon>Viridiplantae</taxon>
        <taxon>Streptophyta</taxon>
        <taxon>Embryophyta</taxon>
        <taxon>Tracheophyta</taxon>
        <taxon>Spermatophyta</taxon>
        <taxon>Magnoliopsida</taxon>
        <taxon>Liliopsida</taxon>
        <taxon>Poales</taxon>
        <taxon>Poaceae</taxon>
        <taxon>BOP clade</taxon>
        <taxon>Pooideae</taxon>
        <taxon>Poodae</taxon>
        <taxon>Poeae</taxon>
        <taxon>Poeae Chloroplast Group 2 (Poeae type)</taxon>
        <taxon>Loliodinae</taxon>
        <taxon>Loliinae</taxon>
        <taxon>Lolium</taxon>
    </lineage>
</organism>
<sequence length="749" mass="82930">MYSPSTTAMFQEGTYVQPSRFTPSPPELDIDGSGGQFEGTSPVMRRGPLPFGAPFGATPAPNDEAIHEMITSGSAAAAASPRFFMDAAAASPGFFTQEEARATAAVAARKDQVEDVADGSQAVEEQEDEEPGETTQADVNPSKGKKKRKKDSPPAEPRIKWTSKEEECLAEAWMTVSMNGIIGANQSFDTYWLRVKQAYEERKLVDPYFNKTNMNVYRGDKAMATHWGIMQTACSKWHGVQEEIAKVPISGHDLEQKLRRALDMYTDDTGLQFKFLNVYARLEHCEKWREVRTTLSKSKTEQYNPDAPAACASEGRPELGQKKLKELKRTDSPADKMQASIDKCLADLRSHADGRHDKFDGRWREMLANQGARIALLKTTAAAKKRNTDLAFLMGGGDMELMDEETRNWYRAHRSDILRAPPASPSSSPPAPTSSTSPSTSSTAAASTSTVAASSPAAAAASATACEETGPSDTAVPAGTADEPMEHYAQTESYELGNGGSLVFERDLYLVSEKLERPPPQFHGVRIHNTPGGEQQWMITADLKGSPEPPISERILFSFKACNWVDGLAHALQEGLARVCGQNIAALQGTRFAHFARHDTMGEPMALSSHPVLKHHVEHLDFMLHETRKDLELTRVHAHRAQMALAHHADAIRLLAKDRRSLRLQRAKKDATIARLREKIRTLEVTVRTQQDQIQEMEEDGEDIQGGEDFLSDDNDFEEDEFTDEEDYEFLESEEDGIIPIDVDEDDEE</sequence>
<name>A0AAD8SBW4_LOLMU</name>
<evidence type="ECO:0008006" key="4">
    <source>
        <dbReference type="Google" id="ProtNLM"/>
    </source>
</evidence>
<feature type="compositionally biased region" description="Pro residues" evidence="1">
    <location>
        <begin position="422"/>
        <end position="432"/>
    </location>
</feature>
<evidence type="ECO:0000256" key="1">
    <source>
        <dbReference type="SAM" id="MobiDB-lite"/>
    </source>
</evidence>
<gene>
    <name evidence="2" type="ORF">QYE76_066253</name>
</gene>
<reference evidence="2" key="1">
    <citation type="submission" date="2023-07" db="EMBL/GenBank/DDBJ databases">
        <title>A chromosome-level genome assembly of Lolium multiflorum.</title>
        <authorList>
            <person name="Chen Y."/>
            <person name="Copetti D."/>
            <person name="Kolliker R."/>
            <person name="Studer B."/>
        </authorList>
    </citation>
    <scope>NUCLEOTIDE SEQUENCE</scope>
    <source>
        <strain evidence="2">02402/16</strain>
        <tissue evidence="2">Leaf</tissue>
    </source>
</reference>
<feature type="compositionally biased region" description="Basic and acidic residues" evidence="1">
    <location>
        <begin position="151"/>
        <end position="162"/>
    </location>
</feature>
<dbReference type="AlphaFoldDB" id="A0AAD8SBW4"/>
<dbReference type="EMBL" id="JAUUTY010000004">
    <property type="protein sequence ID" value="KAK1648448.1"/>
    <property type="molecule type" value="Genomic_DNA"/>
</dbReference>
<dbReference type="PANTHER" id="PTHR45023">
    <property type="match status" value="1"/>
</dbReference>
<dbReference type="PANTHER" id="PTHR45023:SF4">
    <property type="entry name" value="GLYCINE-RICH PROTEIN-RELATED"/>
    <property type="match status" value="1"/>
</dbReference>
<evidence type="ECO:0000313" key="2">
    <source>
        <dbReference type="EMBL" id="KAK1648448.1"/>
    </source>
</evidence>
<accession>A0AAD8SBW4</accession>
<feature type="compositionally biased region" description="Low complexity" evidence="1">
    <location>
        <begin position="433"/>
        <end position="448"/>
    </location>
</feature>
<keyword evidence="3" id="KW-1185">Reference proteome</keyword>
<feature type="region of interest" description="Disordered" evidence="1">
    <location>
        <begin position="111"/>
        <end position="162"/>
    </location>
</feature>
<feature type="region of interest" description="Disordered" evidence="1">
    <location>
        <begin position="418"/>
        <end position="448"/>
    </location>
</feature>
<comment type="caution">
    <text evidence="2">The sequence shown here is derived from an EMBL/GenBank/DDBJ whole genome shotgun (WGS) entry which is preliminary data.</text>
</comment>